<feature type="compositionally biased region" description="Pro residues" evidence="2">
    <location>
        <begin position="125"/>
        <end position="136"/>
    </location>
</feature>
<sequence length="240" mass="24922">MTTPDVREAGHGSPILLLHGAAGPASVDTLFTHLAGGHRVIAPVHPGFGDTTRPDDLDSVAKLARLYLDLLGRLDVTSATVVGVSFGGWVAAELATAAGHERRVTRLVLIDAIGPHIPGHTIRPPSGPPPGGPPPATAGAGGPPRAGLAALTAYTGPDMQDPTLLDRIRKLDIPALLIWGEHDPVISPDFGRAYAAAFPDARFELIPGGGHLPMREAPDQTFAALDTFLNETLNETGSPQ</sequence>
<comment type="caution">
    <text evidence="4">The sequence shown here is derived from an EMBL/GenBank/DDBJ whole genome shotgun (WGS) entry which is preliminary data.</text>
</comment>
<accession>A0ABV9W0B3</accession>
<dbReference type="InterPro" id="IPR000073">
    <property type="entry name" value="AB_hydrolase_1"/>
</dbReference>
<keyword evidence="1 4" id="KW-0378">Hydrolase</keyword>
<evidence type="ECO:0000256" key="2">
    <source>
        <dbReference type="SAM" id="MobiDB-lite"/>
    </source>
</evidence>
<dbReference type="PANTHER" id="PTHR43798:SF31">
    <property type="entry name" value="AB HYDROLASE SUPERFAMILY PROTEIN YCLE"/>
    <property type="match status" value="1"/>
</dbReference>
<dbReference type="PANTHER" id="PTHR43798">
    <property type="entry name" value="MONOACYLGLYCEROL LIPASE"/>
    <property type="match status" value="1"/>
</dbReference>
<feature type="domain" description="AB hydrolase-1" evidence="3">
    <location>
        <begin position="15"/>
        <end position="223"/>
    </location>
</feature>
<dbReference type="EMBL" id="JBHSIU010000028">
    <property type="protein sequence ID" value="MFC5000925.1"/>
    <property type="molecule type" value="Genomic_DNA"/>
</dbReference>
<feature type="region of interest" description="Disordered" evidence="2">
    <location>
        <begin position="118"/>
        <end position="147"/>
    </location>
</feature>
<evidence type="ECO:0000313" key="4">
    <source>
        <dbReference type="EMBL" id="MFC5000925.1"/>
    </source>
</evidence>
<name>A0ABV9W0B3_9ACTN</name>
<dbReference type="InterPro" id="IPR050266">
    <property type="entry name" value="AB_hydrolase_sf"/>
</dbReference>
<dbReference type="Proteomes" id="UP001595912">
    <property type="component" value="Unassembled WGS sequence"/>
</dbReference>
<dbReference type="InterPro" id="IPR029058">
    <property type="entry name" value="AB_hydrolase_fold"/>
</dbReference>
<evidence type="ECO:0000256" key="1">
    <source>
        <dbReference type="ARBA" id="ARBA00022801"/>
    </source>
</evidence>
<gene>
    <name evidence="4" type="ORF">ACFPIJ_24175</name>
</gene>
<protein>
    <submittedName>
        <fullName evidence="4">Alpha/beta fold hydrolase</fullName>
    </submittedName>
</protein>
<dbReference type="SUPFAM" id="SSF53474">
    <property type="entry name" value="alpha/beta-Hydrolases"/>
    <property type="match status" value="1"/>
</dbReference>
<organism evidence="4 5">
    <name type="scientific">Dactylosporangium cerinum</name>
    <dbReference type="NCBI Taxonomy" id="1434730"/>
    <lineage>
        <taxon>Bacteria</taxon>
        <taxon>Bacillati</taxon>
        <taxon>Actinomycetota</taxon>
        <taxon>Actinomycetes</taxon>
        <taxon>Micromonosporales</taxon>
        <taxon>Micromonosporaceae</taxon>
        <taxon>Dactylosporangium</taxon>
    </lineage>
</organism>
<evidence type="ECO:0000259" key="3">
    <source>
        <dbReference type="Pfam" id="PF12697"/>
    </source>
</evidence>
<keyword evidence="5" id="KW-1185">Reference proteome</keyword>
<evidence type="ECO:0000313" key="5">
    <source>
        <dbReference type="Proteomes" id="UP001595912"/>
    </source>
</evidence>
<proteinExistence type="predicted"/>
<dbReference type="Gene3D" id="3.40.50.1820">
    <property type="entry name" value="alpha/beta hydrolase"/>
    <property type="match status" value="2"/>
</dbReference>
<reference evidence="5" key="1">
    <citation type="journal article" date="2019" name="Int. J. Syst. Evol. Microbiol.">
        <title>The Global Catalogue of Microorganisms (GCM) 10K type strain sequencing project: providing services to taxonomists for standard genome sequencing and annotation.</title>
        <authorList>
            <consortium name="The Broad Institute Genomics Platform"/>
            <consortium name="The Broad Institute Genome Sequencing Center for Infectious Disease"/>
            <person name="Wu L."/>
            <person name="Ma J."/>
        </authorList>
    </citation>
    <scope>NUCLEOTIDE SEQUENCE [LARGE SCALE GENOMIC DNA]</scope>
    <source>
        <strain evidence="5">CGMCC 4.7152</strain>
    </source>
</reference>
<dbReference type="Pfam" id="PF12697">
    <property type="entry name" value="Abhydrolase_6"/>
    <property type="match status" value="1"/>
</dbReference>
<dbReference type="RefSeq" id="WP_380117453.1">
    <property type="nucleotide sequence ID" value="NZ_JBHSIU010000028.1"/>
</dbReference>
<dbReference type="GO" id="GO:0016787">
    <property type="term" value="F:hydrolase activity"/>
    <property type="evidence" value="ECO:0007669"/>
    <property type="project" value="UniProtKB-KW"/>
</dbReference>